<dbReference type="Proteomes" id="UP000609726">
    <property type="component" value="Unassembled WGS sequence"/>
</dbReference>
<sequence>MSKKIYFGENELRQAIALIRRRVAEASSFDEVLPLTVDASYTHEDYGDIVATLTMQPYASKHRPEACYLIEMKVKMPHCKVSSILTINPKDKIEGWFDEIEGSNGSLAFLADIYQLEEESDGPRLL</sequence>
<comment type="caution">
    <text evidence="1">The sequence shown here is derived from an EMBL/GenBank/DDBJ whole genome shotgun (WGS) entry which is preliminary data.</text>
</comment>
<evidence type="ECO:0000313" key="1">
    <source>
        <dbReference type="EMBL" id="NHZ93913.1"/>
    </source>
</evidence>
<keyword evidence="2" id="KW-1185">Reference proteome</keyword>
<dbReference type="EMBL" id="WHJH01000117">
    <property type="protein sequence ID" value="NHZ93913.1"/>
    <property type="molecule type" value="Genomic_DNA"/>
</dbReference>
<organism evidence="1 2">
    <name type="scientific">Massilia mucilaginosa</name>
    <dbReference type="NCBI Taxonomy" id="2609282"/>
    <lineage>
        <taxon>Bacteria</taxon>
        <taxon>Pseudomonadati</taxon>
        <taxon>Pseudomonadota</taxon>
        <taxon>Betaproteobacteria</taxon>
        <taxon>Burkholderiales</taxon>
        <taxon>Oxalobacteraceae</taxon>
        <taxon>Telluria group</taxon>
        <taxon>Massilia</taxon>
    </lineage>
</organism>
<gene>
    <name evidence="1" type="ORF">F2P45_33700</name>
</gene>
<reference evidence="1 2" key="1">
    <citation type="submission" date="2019-10" db="EMBL/GenBank/DDBJ databases">
        <title>Taxonomy of Antarctic Massilia spp.: description of Massilia rubra sp. nov., Massilia aquatica sp. nov., Massilia mucilaginosa sp. nov., Massilia frigida sp. nov. isolated from streams, lakes and regoliths.</title>
        <authorList>
            <person name="Holochova P."/>
            <person name="Sedlacek I."/>
            <person name="Kralova S."/>
            <person name="Maslanova I."/>
            <person name="Busse H.-J."/>
            <person name="Stankova E."/>
            <person name="Vrbovska V."/>
            <person name="Kovarovic V."/>
            <person name="Bartak M."/>
            <person name="Svec P."/>
            <person name="Pantucek R."/>
        </authorList>
    </citation>
    <scope>NUCLEOTIDE SEQUENCE [LARGE SCALE GENOMIC DNA]</scope>
    <source>
        <strain evidence="1 2">CCM 8733</strain>
    </source>
</reference>
<name>A0ABX0P4C3_9BURK</name>
<accession>A0ABX0P4C3</accession>
<dbReference type="RefSeq" id="WP_166882594.1">
    <property type="nucleotide sequence ID" value="NZ_WHJH01000117.1"/>
</dbReference>
<protein>
    <submittedName>
        <fullName evidence="1">Uncharacterized protein</fullName>
    </submittedName>
</protein>
<proteinExistence type="predicted"/>
<evidence type="ECO:0000313" key="2">
    <source>
        <dbReference type="Proteomes" id="UP000609726"/>
    </source>
</evidence>